<dbReference type="Pfam" id="PF03468">
    <property type="entry name" value="XS"/>
    <property type="match status" value="1"/>
</dbReference>
<evidence type="ECO:0000259" key="1">
    <source>
        <dbReference type="Pfam" id="PF03468"/>
    </source>
</evidence>
<proteinExistence type="predicted"/>
<dbReference type="Proteomes" id="UP001497516">
    <property type="component" value="Chromosome 6"/>
</dbReference>
<dbReference type="InterPro" id="IPR005380">
    <property type="entry name" value="XS_domain"/>
</dbReference>
<gene>
    <name evidence="2" type="ORF">LTRI10_LOCUS37089</name>
</gene>
<organism evidence="2 3">
    <name type="scientific">Linum trigynum</name>
    <dbReference type="NCBI Taxonomy" id="586398"/>
    <lineage>
        <taxon>Eukaryota</taxon>
        <taxon>Viridiplantae</taxon>
        <taxon>Streptophyta</taxon>
        <taxon>Embryophyta</taxon>
        <taxon>Tracheophyta</taxon>
        <taxon>Spermatophyta</taxon>
        <taxon>Magnoliopsida</taxon>
        <taxon>eudicotyledons</taxon>
        <taxon>Gunneridae</taxon>
        <taxon>Pentapetalae</taxon>
        <taxon>rosids</taxon>
        <taxon>fabids</taxon>
        <taxon>Malpighiales</taxon>
        <taxon>Linaceae</taxon>
        <taxon>Linum</taxon>
    </lineage>
</organism>
<dbReference type="PANTHER" id="PTHR46619">
    <property type="entry name" value="RNA RECOGNITION MOTIF XS DOMAIN PROTEIN-RELATED"/>
    <property type="match status" value="1"/>
</dbReference>
<accession>A0AAV2FEQ4</accession>
<protein>
    <recommendedName>
        <fullName evidence="1">XS domain-containing protein</fullName>
    </recommendedName>
</protein>
<dbReference type="PANTHER" id="PTHR46619:SF3">
    <property type="entry name" value="RNA RECOGNITION MOTIF XS DOMAIN PROTEIN"/>
    <property type="match status" value="1"/>
</dbReference>
<sequence length="103" mass="11878">MTLVKYSGDMSGLKEAVQLSDHFAMQNHGRIAWEHIQPVALGRDDDDRNPNLVKVDHHSGDKQRILYGYLATAADLHRVDFETRRKVTIESLREYQQVSHPPR</sequence>
<reference evidence="2 3" key="1">
    <citation type="submission" date="2024-04" db="EMBL/GenBank/DDBJ databases">
        <authorList>
            <person name="Fracassetti M."/>
        </authorList>
    </citation>
    <scope>NUCLEOTIDE SEQUENCE [LARGE SCALE GENOMIC DNA]</scope>
</reference>
<dbReference type="AlphaFoldDB" id="A0AAV2FEQ4"/>
<evidence type="ECO:0000313" key="3">
    <source>
        <dbReference type="Proteomes" id="UP001497516"/>
    </source>
</evidence>
<evidence type="ECO:0000313" key="2">
    <source>
        <dbReference type="EMBL" id="CAL1396741.1"/>
    </source>
</evidence>
<dbReference type="GO" id="GO:0031047">
    <property type="term" value="P:regulatory ncRNA-mediated gene silencing"/>
    <property type="evidence" value="ECO:0007669"/>
    <property type="project" value="InterPro"/>
</dbReference>
<feature type="domain" description="XS" evidence="1">
    <location>
        <begin position="1"/>
        <end position="77"/>
    </location>
</feature>
<dbReference type="Gene3D" id="3.30.70.2890">
    <property type="entry name" value="XS domain"/>
    <property type="match status" value="1"/>
</dbReference>
<dbReference type="EMBL" id="OZ034819">
    <property type="protein sequence ID" value="CAL1396741.1"/>
    <property type="molecule type" value="Genomic_DNA"/>
</dbReference>
<keyword evidence="3" id="KW-1185">Reference proteome</keyword>
<name>A0AAV2FEQ4_9ROSI</name>
<dbReference type="InterPro" id="IPR038588">
    <property type="entry name" value="XS_domain_sf"/>
</dbReference>